<proteinExistence type="inferred from homology"/>
<dbReference type="InterPro" id="IPR020103">
    <property type="entry name" value="PsdUridine_synth_cat_dom_sf"/>
</dbReference>
<dbReference type="GO" id="GO:0000455">
    <property type="term" value="P:enzyme-directed rRNA pseudouridine synthesis"/>
    <property type="evidence" value="ECO:0007669"/>
    <property type="project" value="TreeGrafter"/>
</dbReference>
<evidence type="ECO:0000313" key="3">
    <source>
        <dbReference type="EMBL" id="SUQ19573.1"/>
    </source>
</evidence>
<dbReference type="GO" id="GO:0009982">
    <property type="term" value="F:pseudouridine synthase activity"/>
    <property type="evidence" value="ECO:0007669"/>
    <property type="project" value="InterPro"/>
</dbReference>
<dbReference type="EMBL" id="UHJL01000001">
    <property type="protein sequence ID" value="SUQ19573.1"/>
    <property type="molecule type" value="Genomic_DNA"/>
</dbReference>
<dbReference type="Proteomes" id="UP000255423">
    <property type="component" value="Unassembled WGS sequence"/>
</dbReference>
<organism evidence="3 4">
    <name type="scientific">Fibrobacter succinogenes</name>
    <name type="common">Bacteroides succinogenes</name>
    <dbReference type="NCBI Taxonomy" id="833"/>
    <lineage>
        <taxon>Bacteria</taxon>
        <taxon>Pseudomonadati</taxon>
        <taxon>Fibrobacterota</taxon>
        <taxon>Fibrobacteria</taxon>
        <taxon>Fibrobacterales</taxon>
        <taxon>Fibrobacteraceae</taxon>
        <taxon>Fibrobacter</taxon>
    </lineage>
</organism>
<dbReference type="InterPro" id="IPR050188">
    <property type="entry name" value="RluA_PseudoU_synthase"/>
</dbReference>
<dbReference type="GO" id="GO:0003723">
    <property type="term" value="F:RNA binding"/>
    <property type="evidence" value="ECO:0007669"/>
    <property type="project" value="InterPro"/>
</dbReference>
<dbReference type="Gene3D" id="3.30.2350.10">
    <property type="entry name" value="Pseudouridine synthase"/>
    <property type="match status" value="1"/>
</dbReference>
<feature type="domain" description="Pseudouridine synthase RsuA/RluA-like" evidence="2">
    <location>
        <begin position="92"/>
        <end position="245"/>
    </location>
</feature>
<dbReference type="Pfam" id="PF00849">
    <property type="entry name" value="PseudoU_synth_2"/>
    <property type="match status" value="1"/>
</dbReference>
<dbReference type="RefSeq" id="WP_109572165.1">
    <property type="nucleotide sequence ID" value="NZ_UHJL01000001.1"/>
</dbReference>
<dbReference type="InterPro" id="IPR006145">
    <property type="entry name" value="PsdUridine_synth_RsuA/RluA"/>
</dbReference>
<accession>A0A380RVH5</accession>
<sequence>MGKAPSDMFFESEVRPEYEGRLLLDSLCDRFTYHSREDWVDRLTRGLVTINGAIANVETVAHRGDKVVYHVENYSEPEVPTDFETVFEDDEFILVAKPAGVPVHHTGRIFYNTFAAIIRREFDSETATPMHRLDRDTGGLILFARYGETAARFQKNLDRILLRKFYLAVVRGKFPEGEVECHMPLREDPEDPIRLRMHHRVDGKECFTRFKLVRHLDCPEIAPELSLVEAELITGRKHQIRAHLAEMGYPIVGDRLYYRDGEFYQKLAQGGELTDEDIKVLGAHNQMLFAYKVELQLPYWKEPRTFESHAYPADMKRLLNGD</sequence>
<dbReference type="AlphaFoldDB" id="A0A380RVH5"/>
<protein>
    <submittedName>
        <fullName evidence="3">23S rRNA pseudouridine1911/1915/1917 synthase</fullName>
    </submittedName>
</protein>
<dbReference type="PANTHER" id="PTHR21600:SF87">
    <property type="entry name" value="RNA PSEUDOURIDYLATE SYNTHASE DOMAIN-CONTAINING PROTEIN 1"/>
    <property type="match status" value="1"/>
</dbReference>
<comment type="similarity">
    <text evidence="1">Belongs to the pseudouridine synthase RluA family.</text>
</comment>
<dbReference type="PANTHER" id="PTHR21600">
    <property type="entry name" value="MITOCHONDRIAL RNA PSEUDOURIDINE SYNTHASE"/>
    <property type="match status" value="1"/>
</dbReference>
<name>A0A380RVH5_FIBSU</name>
<dbReference type="SUPFAM" id="SSF55120">
    <property type="entry name" value="Pseudouridine synthase"/>
    <property type="match status" value="1"/>
</dbReference>
<evidence type="ECO:0000313" key="4">
    <source>
        <dbReference type="Proteomes" id="UP000255423"/>
    </source>
</evidence>
<evidence type="ECO:0000256" key="1">
    <source>
        <dbReference type="ARBA" id="ARBA00010876"/>
    </source>
</evidence>
<reference evidence="3 4" key="1">
    <citation type="submission" date="2017-08" db="EMBL/GenBank/DDBJ databases">
        <authorList>
            <person name="de Groot N.N."/>
        </authorList>
    </citation>
    <scope>NUCLEOTIDE SEQUENCE [LARGE SCALE GENOMIC DNA]</scope>
    <source>
        <strain evidence="3 4">HM2</strain>
    </source>
</reference>
<gene>
    <name evidence="3" type="ORF">SAMN05661053_0812</name>
</gene>
<dbReference type="GO" id="GO:0140098">
    <property type="term" value="F:catalytic activity, acting on RNA"/>
    <property type="evidence" value="ECO:0007669"/>
    <property type="project" value="UniProtKB-ARBA"/>
</dbReference>
<evidence type="ECO:0000259" key="2">
    <source>
        <dbReference type="Pfam" id="PF00849"/>
    </source>
</evidence>